<dbReference type="Pfam" id="PF13391">
    <property type="entry name" value="HNH_2"/>
    <property type="match status" value="1"/>
</dbReference>
<evidence type="ECO:0000313" key="2">
    <source>
        <dbReference type="EMBL" id="OAX84733.1"/>
    </source>
</evidence>
<dbReference type="InterPro" id="IPR003615">
    <property type="entry name" value="HNH_nuc"/>
</dbReference>
<accession>A0A1B7P6V4</accession>
<name>A0A1B7P6V4_9EURO</name>
<gene>
    <name evidence="2" type="ORF">ACJ72_00899</name>
</gene>
<dbReference type="STRING" id="1658172.A0A1B7P6V4"/>
<evidence type="ECO:0000313" key="3">
    <source>
        <dbReference type="Proteomes" id="UP000091918"/>
    </source>
</evidence>
<dbReference type="Proteomes" id="UP000091918">
    <property type="component" value="Unassembled WGS sequence"/>
</dbReference>
<proteinExistence type="predicted"/>
<organism evidence="2 3">
    <name type="scientific">Emergomyces africanus</name>
    <dbReference type="NCBI Taxonomy" id="1955775"/>
    <lineage>
        <taxon>Eukaryota</taxon>
        <taxon>Fungi</taxon>
        <taxon>Dikarya</taxon>
        <taxon>Ascomycota</taxon>
        <taxon>Pezizomycotina</taxon>
        <taxon>Eurotiomycetes</taxon>
        <taxon>Eurotiomycetidae</taxon>
        <taxon>Onygenales</taxon>
        <taxon>Ajellomycetaceae</taxon>
        <taxon>Emergomyces</taxon>
    </lineage>
</organism>
<dbReference type="AlphaFoldDB" id="A0A1B7P6V4"/>
<evidence type="ECO:0000259" key="1">
    <source>
        <dbReference type="Pfam" id="PF13391"/>
    </source>
</evidence>
<protein>
    <recommendedName>
        <fullName evidence="1">HNH nuclease domain-containing protein</fullName>
    </recommendedName>
</protein>
<keyword evidence="3" id="KW-1185">Reference proteome</keyword>
<feature type="domain" description="HNH nuclease" evidence="1">
    <location>
        <begin position="77"/>
        <end position="151"/>
    </location>
</feature>
<dbReference type="OrthoDB" id="2142759at2759"/>
<reference evidence="2 3" key="1">
    <citation type="submission" date="2015-07" db="EMBL/GenBank/DDBJ databases">
        <title>Emmonsia species relationships and genome sequence.</title>
        <authorList>
            <person name="Cuomo C.A."/>
            <person name="Schwartz I.S."/>
            <person name="Kenyon C."/>
            <person name="de Hoog G.S."/>
            <person name="Govender N.P."/>
            <person name="Botha A."/>
            <person name="Moreno L."/>
            <person name="de Vries M."/>
            <person name="Munoz J.F."/>
            <person name="Stielow J.B."/>
        </authorList>
    </citation>
    <scope>NUCLEOTIDE SEQUENCE [LARGE SCALE GENOMIC DNA]</scope>
    <source>
        <strain evidence="2 3">CBS 136260</strain>
    </source>
</reference>
<dbReference type="EMBL" id="LGUA01000053">
    <property type="protein sequence ID" value="OAX84733.1"/>
    <property type="molecule type" value="Genomic_DNA"/>
</dbReference>
<sequence length="249" mass="28346">MTEGTLLFTLEHVLLVADQPWTLSPRASGRLILPSDNQAETGDYDKSSQWVARVRSHSESGRENSFRNGIRSRDGRCVITGLVNLLAPHRWAGFEAAHIFPLEKETLWRQFDSRRWITNTEEGSGINSTQNGILMLGHLHTCFDQCMFSVNPDNDYKITTFVPDTLGIDERIVHTVCRDPNSSYCVSDNLLRCTFDSRSLPICEEQGNLFFETDFPPGTDMMATLCDEPYGKERFEMEIESRLRSTIRG</sequence>
<comment type="caution">
    <text evidence="2">The sequence shown here is derived from an EMBL/GenBank/DDBJ whole genome shotgun (WGS) entry which is preliminary data.</text>
</comment>